<dbReference type="VEuPathDB" id="FungiDB:TSTA_108430"/>
<gene>
    <name evidence="1" type="ORF">TSTA_108430</name>
</gene>
<evidence type="ECO:0000313" key="1">
    <source>
        <dbReference type="EMBL" id="EED11657.1"/>
    </source>
</evidence>
<dbReference type="AlphaFoldDB" id="B8MUI8"/>
<dbReference type="EMBL" id="EQ962661">
    <property type="protein sequence ID" value="EED11657.1"/>
    <property type="molecule type" value="Genomic_DNA"/>
</dbReference>
<sequence length="243" mass="26649">MPGAVGSTWKRLREITYFFCGIEDKCAHVGVYASRPARIRQGGTMWEAMNDMRIGDLNISNDYVPADSPSAGYDTGGPTSIGKIFMIIYVLGAIRSSDNNMRAFHHLQILHDEEVENQLHHLIPQMESWLLGAIPFSGNQTELGVAFPVAENVDAALAPIRKLIYKGAAEYALLRTGRTTNTPMNLSHAVYTVLHVDGRPQIGGIPLNLAKSIWIDRPVVVDAGFIFMVSKPAEILVGKSNTT</sequence>
<name>B8MUI8_TALSN</name>
<accession>B8MUI8</accession>
<keyword evidence="2" id="KW-1185">Reference proteome</keyword>
<dbReference type="eggNOG" id="ENOG502T5AD">
    <property type="taxonomic scope" value="Eukaryota"/>
</dbReference>
<dbReference type="Proteomes" id="UP000001745">
    <property type="component" value="Unassembled WGS sequence"/>
</dbReference>
<dbReference type="HOGENOM" id="CLU_1143193_0_0_1"/>
<evidence type="ECO:0000313" key="2">
    <source>
        <dbReference type="Proteomes" id="UP000001745"/>
    </source>
</evidence>
<proteinExistence type="predicted"/>
<dbReference type="GeneID" id="8103099"/>
<protein>
    <submittedName>
        <fullName evidence="1">Uncharacterized protein</fullName>
    </submittedName>
</protein>
<dbReference type="InParanoid" id="B8MUI8"/>
<reference evidence="2" key="1">
    <citation type="journal article" date="2015" name="Genome Announc.">
        <title>Genome sequence of the AIDS-associated pathogen Penicillium marneffei (ATCC18224) and its near taxonomic relative Talaromyces stipitatus (ATCC10500).</title>
        <authorList>
            <person name="Nierman W.C."/>
            <person name="Fedorova-Abrams N.D."/>
            <person name="Andrianopoulos A."/>
        </authorList>
    </citation>
    <scope>NUCLEOTIDE SEQUENCE [LARGE SCALE GENOMIC DNA]</scope>
    <source>
        <strain evidence="2">ATCC 10500 / CBS 375.48 / QM 6759 / NRRL 1006</strain>
    </source>
</reference>
<dbReference type="OrthoDB" id="4258395at2759"/>
<dbReference type="RefSeq" id="XP_002488413.1">
    <property type="nucleotide sequence ID" value="XM_002488368.1"/>
</dbReference>
<organism evidence="1 2">
    <name type="scientific">Talaromyces stipitatus (strain ATCC 10500 / CBS 375.48 / QM 6759 / NRRL 1006)</name>
    <name type="common">Penicillium stipitatum</name>
    <dbReference type="NCBI Taxonomy" id="441959"/>
    <lineage>
        <taxon>Eukaryota</taxon>
        <taxon>Fungi</taxon>
        <taxon>Dikarya</taxon>
        <taxon>Ascomycota</taxon>
        <taxon>Pezizomycotina</taxon>
        <taxon>Eurotiomycetes</taxon>
        <taxon>Eurotiomycetidae</taxon>
        <taxon>Eurotiales</taxon>
        <taxon>Trichocomaceae</taxon>
        <taxon>Talaromyces</taxon>
        <taxon>Talaromyces sect. Talaromyces</taxon>
    </lineage>
</organism>
<dbReference type="PhylomeDB" id="B8MUI8"/>